<gene>
    <name evidence="1" type="ORF">CCAP1982_LOCUS12014</name>
</gene>
<name>A0A811UZS0_CERCA</name>
<keyword evidence="2" id="KW-1185">Reference proteome</keyword>
<organism evidence="1 2">
    <name type="scientific">Ceratitis capitata</name>
    <name type="common">Mediterranean fruit fly</name>
    <name type="synonym">Tephritis capitata</name>
    <dbReference type="NCBI Taxonomy" id="7213"/>
    <lineage>
        <taxon>Eukaryota</taxon>
        <taxon>Metazoa</taxon>
        <taxon>Ecdysozoa</taxon>
        <taxon>Arthropoda</taxon>
        <taxon>Hexapoda</taxon>
        <taxon>Insecta</taxon>
        <taxon>Pterygota</taxon>
        <taxon>Neoptera</taxon>
        <taxon>Endopterygota</taxon>
        <taxon>Diptera</taxon>
        <taxon>Brachycera</taxon>
        <taxon>Muscomorpha</taxon>
        <taxon>Tephritoidea</taxon>
        <taxon>Tephritidae</taxon>
        <taxon>Ceratitis</taxon>
        <taxon>Ceratitis</taxon>
    </lineage>
</organism>
<proteinExistence type="predicted"/>
<evidence type="ECO:0000313" key="1">
    <source>
        <dbReference type="EMBL" id="CAD7003565.1"/>
    </source>
</evidence>
<sequence>MERVSKQLEEAAPRSDVRFQAKSYRSSRNKLFLHLAWAQSMDWRHIHNSCDSITTMRREECVIEETLIESPTELTVDPNISNIAAASDAWPSIAPTTSRQKK</sequence>
<protein>
    <submittedName>
        <fullName evidence="1">(Mediterranean fruit fly) hypothetical protein</fullName>
    </submittedName>
</protein>
<comment type="caution">
    <text evidence="1">The sequence shown here is derived from an EMBL/GenBank/DDBJ whole genome shotgun (WGS) entry which is preliminary data.</text>
</comment>
<dbReference type="EMBL" id="CAJHJT010000034">
    <property type="protein sequence ID" value="CAD7003565.1"/>
    <property type="molecule type" value="Genomic_DNA"/>
</dbReference>
<dbReference type="Proteomes" id="UP000606786">
    <property type="component" value="Unassembled WGS sequence"/>
</dbReference>
<reference evidence="1" key="1">
    <citation type="submission" date="2020-11" db="EMBL/GenBank/DDBJ databases">
        <authorList>
            <person name="Whitehead M."/>
        </authorList>
    </citation>
    <scope>NUCLEOTIDE SEQUENCE</scope>
    <source>
        <strain evidence="1">EGII</strain>
    </source>
</reference>
<accession>A0A811UZS0</accession>
<evidence type="ECO:0000313" key="2">
    <source>
        <dbReference type="Proteomes" id="UP000606786"/>
    </source>
</evidence>
<dbReference type="AlphaFoldDB" id="A0A811UZS0"/>